<evidence type="ECO:0000256" key="2">
    <source>
        <dbReference type="SAM" id="SignalP"/>
    </source>
</evidence>
<feature type="transmembrane region" description="Helical" evidence="1">
    <location>
        <begin position="37"/>
        <end position="54"/>
    </location>
</feature>
<evidence type="ECO:0000256" key="1">
    <source>
        <dbReference type="SAM" id="Phobius"/>
    </source>
</evidence>
<sequence>MNKMELWLTAPIMLATTQAQAAVDVTGFTVEGASRPYGLIALALLLVGIGLTRMRKAS</sequence>
<feature type="signal peptide" evidence="2">
    <location>
        <begin position="1"/>
        <end position="21"/>
    </location>
</feature>
<gene>
    <name evidence="3" type="ORF">NOR51B_2214</name>
</gene>
<organism evidence="3 4">
    <name type="scientific">Luminiphilus syltensis NOR5-1B</name>
    <dbReference type="NCBI Taxonomy" id="565045"/>
    <lineage>
        <taxon>Bacteria</taxon>
        <taxon>Pseudomonadati</taxon>
        <taxon>Pseudomonadota</taxon>
        <taxon>Gammaproteobacteria</taxon>
        <taxon>Cellvibrionales</taxon>
        <taxon>Halieaceae</taxon>
        <taxon>Luminiphilus</taxon>
    </lineage>
</organism>
<keyword evidence="1" id="KW-1133">Transmembrane helix</keyword>
<keyword evidence="4" id="KW-1185">Reference proteome</keyword>
<dbReference type="AlphaFoldDB" id="B8KYL5"/>
<evidence type="ECO:0000313" key="3">
    <source>
        <dbReference type="EMBL" id="EED36265.1"/>
    </source>
</evidence>
<accession>B8KYL5</accession>
<dbReference type="EMBL" id="DS999411">
    <property type="protein sequence ID" value="EED36265.1"/>
    <property type="molecule type" value="Genomic_DNA"/>
</dbReference>
<name>B8KYL5_9GAMM</name>
<dbReference type="Proteomes" id="UP000004699">
    <property type="component" value="Unassembled WGS sequence"/>
</dbReference>
<keyword evidence="2" id="KW-0732">Signal</keyword>
<keyword evidence="1" id="KW-0472">Membrane</keyword>
<dbReference type="HOGENOM" id="CLU_2974082_0_0_6"/>
<reference evidence="4" key="1">
    <citation type="journal article" date="2013" name="BMC Microbiol.">
        <title>Taxonomy and evolution of bacteriochlorophyll a-containing members of the OM60/NOR5 clade of marine gammaproteobacteria: description of Luminiphilus syltensis gen. nov., sp. nov., reclassification of Haliea rubra as Pseudohaliea rubra gen. nov., comb. nov., and emendation of Chromatocurvus halotolerans.</title>
        <authorList>
            <person name="Spring S."/>
            <person name="Riedel T."/>
            <person name="Sproer C."/>
            <person name="Yan S."/>
            <person name="Harder J."/>
            <person name="Fuchs B.M."/>
        </authorList>
    </citation>
    <scope>NUCLEOTIDE SEQUENCE [LARGE SCALE GENOMIC DNA]</scope>
    <source>
        <strain evidence="4">NOR51-B</strain>
    </source>
</reference>
<feature type="chain" id="PRO_5002873545" evidence="2">
    <location>
        <begin position="22"/>
        <end position="58"/>
    </location>
</feature>
<proteinExistence type="predicted"/>
<protein>
    <submittedName>
        <fullName evidence="3">Uncharacterized protein</fullName>
    </submittedName>
</protein>
<evidence type="ECO:0000313" key="4">
    <source>
        <dbReference type="Proteomes" id="UP000004699"/>
    </source>
</evidence>
<dbReference type="STRING" id="565045.NOR51B_2214"/>
<keyword evidence="1" id="KW-0812">Transmembrane</keyword>